<dbReference type="EMBL" id="CABN01000083">
    <property type="protein sequence ID" value="CBI00034.1"/>
    <property type="molecule type" value="Genomic_DNA"/>
</dbReference>
<dbReference type="AlphaFoldDB" id="E6PYM5"/>
<reference evidence="1" key="1">
    <citation type="submission" date="2009-10" db="EMBL/GenBank/DDBJ databases">
        <title>Diversity of trophic interactions inside an arsenic-rich microbial ecosystem.</title>
        <authorList>
            <person name="Bertin P.N."/>
            <person name="Heinrich-Salmeron A."/>
            <person name="Pelletier E."/>
            <person name="Goulhen-Chollet F."/>
            <person name="Arsene-Ploetze F."/>
            <person name="Gallien S."/>
            <person name="Calteau A."/>
            <person name="Vallenet D."/>
            <person name="Casiot C."/>
            <person name="Chane-Woon-Ming B."/>
            <person name="Giloteaux L."/>
            <person name="Barakat M."/>
            <person name="Bonnefoy V."/>
            <person name="Bruneel O."/>
            <person name="Chandler M."/>
            <person name="Cleiss J."/>
            <person name="Duran R."/>
            <person name="Elbaz-Poulichet F."/>
            <person name="Fonknechten N."/>
            <person name="Lauga B."/>
            <person name="Mornico D."/>
            <person name="Ortet P."/>
            <person name="Schaeffer C."/>
            <person name="Siguier P."/>
            <person name="Alexander Thil Smith A."/>
            <person name="Van Dorsselaer A."/>
            <person name="Weissenbach J."/>
            <person name="Medigue C."/>
            <person name="Le Paslier D."/>
        </authorList>
    </citation>
    <scope>NUCLEOTIDE SEQUENCE</scope>
</reference>
<proteinExistence type="predicted"/>
<gene>
    <name evidence="1" type="ORF">CARN3_1014</name>
</gene>
<organism evidence="1">
    <name type="scientific">mine drainage metagenome</name>
    <dbReference type="NCBI Taxonomy" id="410659"/>
    <lineage>
        <taxon>unclassified sequences</taxon>
        <taxon>metagenomes</taxon>
        <taxon>ecological metagenomes</taxon>
    </lineage>
</organism>
<protein>
    <submittedName>
        <fullName evidence="1">Uncharacterized protein</fullName>
    </submittedName>
</protein>
<name>E6PYM5_9ZZZZ</name>
<sequence>MLDPWRDVRVVRAVDFLNLFG</sequence>
<accession>E6PYM5</accession>
<comment type="caution">
    <text evidence="1">The sequence shown here is derived from an EMBL/GenBank/DDBJ whole genome shotgun (WGS) entry which is preliminary data.</text>
</comment>
<evidence type="ECO:0000313" key="1">
    <source>
        <dbReference type="EMBL" id="CBI00034.1"/>
    </source>
</evidence>